<protein>
    <recommendedName>
        <fullName evidence="2">Ice-binding protein C-terminal domain-containing protein</fullName>
    </recommendedName>
</protein>
<keyword evidence="1" id="KW-0472">Membrane</keyword>
<organism evidence="3">
    <name type="scientific">hydrothermal vent metagenome</name>
    <dbReference type="NCBI Taxonomy" id="652676"/>
    <lineage>
        <taxon>unclassified sequences</taxon>
        <taxon>metagenomes</taxon>
        <taxon>ecological metagenomes</taxon>
    </lineage>
</organism>
<accession>A0A3B0R718</accession>
<sequence>MRKLTIATLTVIGLAAAYATPASAGIINYSASNYAGGSCKHGLYTGSVGSGCTRKYSFQDGTSFSWDTDAQTATLTGTAINGAGQVATLDLSFSGFLETTEGTNIDYKAGGLSYDPATDSPDIDFFTSGSGTIKIDGNVYTLNPNDPFAGNTALQLGTGANDKNDKFGGSAWLNILDPNGYSIRNWDINFNLDQIPTDVPEPGALGLLGLAVGGLWFGTRRRRKRIAA</sequence>
<evidence type="ECO:0000259" key="2">
    <source>
        <dbReference type="Pfam" id="PF07589"/>
    </source>
</evidence>
<keyword evidence="1" id="KW-0812">Transmembrane</keyword>
<dbReference type="InterPro" id="IPR013424">
    <property type="entry name" value="Ice-binding_C"/>
</dbReference>
<evidence type="ECO:0000313" key="3">
    <source>
        <dbReference type="EMBL" id="VAV87911.1"/>
    </source>
</evidence>
<gene>
    <name evidence="3" type="ORF">MNBD_ALPHA04-750</name>
</gene>
<feature type="transmembrane region" description="Helical" evidence="1">
    <location>
        <begin position="202"/>
        <end position="219"/>
    </location>
</feature>
<evidence type="ECO:0000256" key="1">
    <source>
        <dbReference type="SAM" id="Phobius"/>
    </source>
</evidence>
<dbReference type="NCBIfam" id="TIGR02595">
    <property type="entry name" value="PEP_CTERM"/>
    <property type="match status" value="1"/>
</dbReference>
<dbReference type="EMBL" id="UOEF01000026">
    <property type="protein sequence ID" value="VAV87911.1"/>
    <property type="molecule type" value="Genomic_DNA"/>
</dbReference>
<dbReference type="Pfam" id="PF07589">
    <property type="entry name" value="PEP-CTERM"/>
    <property type="match status" value="1"/>
</dbReference>
<reference evidence="3" key="1">
    <citation type="submission" date="2018-06" db="EMBL/GenBank/DDBJ databases">
        <authorList>
            <person name="Zhirakovskaya E."/>
        </authorList>
    </citation>
    <scope>NUCLEOTIDE SEQUENCE</scope>
</reference>
<name>A0A3B0R718_9ZZZZ</name>
<feature type="domain" description="Ice-binding protein C-terminal" evidence="2">
    <location>
        <begin position="198"/>
        <end position="222"/>
    </location>
</feature>
<proteinExistence type="predicted"/>
<dbReference type="AlphaFoldDB" id="A0A3B0R718"/>
<keyword evidence="1" id="KW-1133">Transmembrane helix</keyword>